<protein>
    <submittedName>
        <fullName evidence="1">Uncharacterized protein</fullName>
    </submittedName>
</protein>
<evidence type="ECO:0000313" key="1">
    <source>
        <dbReference type="EMBL" id="RNA07047.1"/>
    </source>
</evidence>
<name>A0A3M7Q6K4_BRAPC</name>
<sequence>MFVFDYLYSNNCILPAFLVKNLNNQKRFRHYLIRRCFPNLVNGHKFNGDKFTGTNYFGDITVKTRNWALPEMPMANNKLLEKN</sequence>
<keyword evidence="2" id="KW-1185">Reference proteome</keyword>
<dbReference type="AlphaFoldDB" id="A0A3M7Q6K4"/>
<evidence type="ECO:0000313" key="2">
    <source>
        <dbReference type="Proteomes" id="UP000276133"/>
    </source>
</evidence>
<accession>A0A3M7Q6K4</accession>
<reference evidence="1 2" key="1">
    <citation type="journal article" date="2018" name="Sci. Rep.">
        <title>Genomic signatures of local adaptation to the degree of environmental predictability in rotifers.</title>
        <authorList>
            <person name="Franch-Gras L."/>
            <person name="Hahn C."/>
            <person name="Garcia-Roger E.M."/>
            <person name="Carmona M.J."/>
            <person name="Serra M."/>
            <person name="Gomez A."/>
        </authorList>
    </citation>
    <scope>NUCLEOTIDE SEQUENCE [LARGE SCALE GENOMIC DNA]</scope>
    <source>
        <strain evidence="1">HYR1</strain>
    </source>
</reference>
<dbReference type="EMBL" id="REGN01007177">
    <property type="protein sequence ID" value="RNA07047.1"/>
    <property type="molecule type" value="Genomic_DNA"/>
</dbReference>
<organism evidence="1 2">
    <name type="scientific">Brachionus plicatilis</name>
    <name type="common">Marine rotifer</name>
    <name type="synonym">Brachionus muelleri</name>
    <dbReference type="NCBI Taxonomy" id="10195"/>
    <lineage>
        <taxon>Eukaryota</taxon>
        <taxon>Metazoa</taxon>
        <taxon>Spiralia</taxon>
        <taxon>Gnathifera</taxon>
        <taxon>Rotifera</taxon>
        <taxon>Eurotatoria</taxon>
        <taxon>Monogononta</taxon>
        <taxon>Pseudotrocha</taxon>
        <taxon>Ploima</taxon>
        <taxon>Brachionidae</taxon>
        <taxon>Brachionus</taxon>
    </lineage>
</organism>
<proteinExistence type="predicted"/>
<dbReference type="Proteomes" id="UP000276133">
    <property type="component" value="Unassembled WGS sequence"/>
</dbReference>
<gene>
    <name evidence="1" type="ORF">BpHYR1_024475</name>
</gene>
<comment type="caution">
    <text evidence="1">The sequence shown here is derived from an EMBL/GenBank/DDBJ whole genome shotgun (WGS) entry which is preliminary data.</text>
</comment>